<dbReference type="InterPro" id="IPR011050">
    <property type="entry name" value="Pectin_lyase_fold/virulence"/>
</dbReference>
<evidence type="ECO:0000256" key="1">
    <source>
        <dbReference type="SAM" id="SignalP"/>
    </source>
</evidence>
<keyword evidence="1" id="KW-0732">Signal</keyword>
<evidence type="ECO:0000313" key="3">
    <source>
        <dbReference type="EMBL" id="MCW9709009.1"/>
    </source>
</evidence>
<gene>
    <name evidence="3" type="ORF">J6I44_19270</name>
</gene>
<name>A0ABT3PT11_9BACT</name>
<dbReference type="RefSeq" id="WP_265767851.1">
    <property type="nucleotide sequence ID" value="NZ_JAGGJA010000020.1"/>
</dbReference>
<protein>
    <submittedName>
        <fullName evidence="3">DUF1565 domain-containing protein</fullName>
    </submittedName>
</protein>
<feature type="chain" id="PRO_5046474894" evidence="1">
    <location>
        <begin position="22"/>
        <end position="582"/>
    </location>
</feature>
<evidence type="ECO:0000259" key="2">
    <source>
        <dbReference type="Pfam" id="PF07602"/>
    </source>
</evidence>
<comment type="caution">
    <text evidence="3">The sequence shown here is derived from an EMBL/GenBank/DDBJ whole genome shotgun (WGS) entry which is preliminary data.</text>
</comment>
<evidence type="ECO:0000313" key="4">
    <source>
        <dbReference type="Proteomes" id="UP001207918"/>
    </source>
</evidence>
<dbReference type="Proteomes" id="UP001207918">
    <property type="component" value="Unassembled WGS sequence"/>
</dbReference>
<accession>A0ABT3PT11</accession>
<proteinExistence type="predicted"/>
<keyword evidence="4" id="KW-1185">Reference proteome</keyword>
<dbReference type="PROSITE" id="PS51257">
    <property type="entry name" value="PROKAR_LIPOPROTEIN"/>
    <property type="match status" value="1"/>
</dbReference>
<dbReference type="SUPFAM" id="SSF51126">
    <property type="entry name" value="Pectin lyase-like"/>
    <property type="match status" value="2"/>
</dbReference>
<dbReference type="InterPro" id="IPR006626">
    <property type="entry name" value="PbH1"/>
</dbReference>
<dbReference type="InterPro" id="IPR011459">
    <property type="entry name" value="DUF1565"/>
</dbReference>
<dbReference type="InterPro" id="IPR013783">
    <property type="entry name" value="Ig-like_fold"/>
</dbReference>
<dbReference type="CDD" id="cd00146">
    <property type="entry name" value="PKD"/>
    <property type="match status" value="1"/>
</dbReference>
<dbReference type="Pfam" id="PF07602">
    <property type="entry name" value="DUF1565"/>
    <property type="match status" value="1"/>
</dbReference>
<feature type="signal peptide" evidence="1">
    <location>
        <begin position="1"/>
        <end position="21"/>
    </location>
</feature>
<feature type="domain" description="DUF1565" evidence="2">
    <location>
        <begin position="138"/>
        <end position="206"/>
    </location>
</feature>
<dbReference type="Gene3D" id="2.60.40.10">
    <property type="entry name" value="Immunoglobulins"/>
    <property type="match status" value="1"/>
</dbReference>
<dbReference type="EMBL" id="JAGGJA010000020">
    <property type="protein sequence ID" value="MCW9709009.1"/>
    <property type="molecule type" value="Genomic_DNA"/>
</dbReference>
<dbReference type="SMART" id="SM00710">
    <property type="entry name" value="PbH1"/>
    <property type="match status" value="6"/>
</dbReference>
<organism evidence="3 4">
    <name type="scientific">Fodinibius salsisoli</name>
    <dbReference type="NCBI Taxonomy" id="2820877"/>
    <lineage>
        <taxon>Bacteria</taxon>
        <taxon>Pseudomonadati</taxon>
        <taxon>Balneolota</taxon>
        <taxon>Balneolia</taxon>
        <taxon>Balneolales</taxon>
        <taxon>Balneolaceae</taxon>
        <taxon>Fodinibius</taxon>
    </lineage>
</organism>
<reference evidence="3 4" key="1">
    <citation type="submission" date="2021-03" db="EMBL/GenBank/DDBJ databases">
        <title>Aliifodinibius sp. nov., a new bacterium isolated from saline soil.</title>
        <authorList>
            <person name="Galisteo C."/>
            <person name="De La Haba R."/>
            <person name="Sanchez-Porro C."/>
            <person name="Ventosa A."/>
        </authorList>
    </citation>
    <scope>NUCLEOTIDE SEQUENCE [LARGE SCALE GENOMIC DNA]</scope>
    <source>
        <strain evidence="3 4">1BSP15-2V2</strain>
    </source>
</reference>
<sequence length="582" mass="61349">MKRKMMILCLSLITTAFISCSENSTGPGNGGGGGGNGTPSVTADAGSNQNAVVGFEVTADGSGSTGSSTVAYSWSISNKPTNSQASLSGSSSESPGFIPDLPGEYVLSLEASSDGETDTSQVAISAIAKRLFIDANNGTDGDIDGYMPNTPLKTITKALEVYGENENDPFLDIDTLRVAEGVYDQANGESFPLSFYGDLIVKGDQNVDRENIHILSPDVDRDPAIEVGEGVTLRHMSIENGYTGGSFNGDPDAVFVYSGSSSESSYVYLEDVTLSTNNENGYIITTGSTINVEVRGYEGTRSTIDGKGIGHAWTNRFNTADARLDVRDTDVKNIGHDAAFDMEDGSNINLFITNSTIRPDAASSQNNAAIELNGDGNITLDNTTITSSDGTASGNRFKYGIDMDSDQPSANIDVLNSTLQYTLWSAIEMYQATVKVNDSVIEGVHTQSTGDPNLARDGIKHLDGTLIVRGTTFRDMNTNAIDIGGPLTPNSNDFFVELGTEGNAGNNVFEDIEGLDVSVTRGDNLGDGDGVQTEIQAIGNTWSNGANPRCAPAFDEYSQAEVWVDSEGGSLRWGTGSGAVCN</sequence>